<dbReference type="Proteomes" id="UP000310532">
    <property type="component" value="Unassembled WGS sequence"/>
</dbReference>
<dbReference type="EMBL" id="SRYZ01000013">
    <property type="protein sequence ID" value="TGY06891.1"/>
    <property type="molecule type" value="Genomic_DNA"/>
</dbReference>
<protein>
    <submittedName>
        <fullName evidence="2">DNA-binding response regulator</fullName>
    </submittedName>
</protein>
<name>A0A4S2AZG1_9BACE</name>
<proteinExistence type="predicted"/>
<sequence length="343" mass="38646">MKIKFKAKKSIGTIWAGATTVVALAWVITLYSNVRQGRTEVKAMAIQTLRKVAEQAVSREFDRLGEYYLSWHSAGKKNLKRKAVSTEGVFEIEIDSLKEAQGLYPLDLIGSKADILNCYGKFPLEKMGAEWKNETSAKYGGARFALSLKVQPLGKDSCRESFAGDETILVPKYALGTYYLDGMYTMTLTAYMQFSAWRCVDWTDTLFLVLSGLFLFSALAGLAMYVWSRLPTKEENTDAVLTTCRFGEYVFDVVNHTLTYREEEGKACTPQTAKLLLGFAKSPDLLLTKAEIAEICEWQPTDSNINERRRKAISMVKKLFSADDSVQIRFVSKLKGYKIFISE</sequence>
<dbReference type="GO" id="GO:0003677">
    <property type="term" value="F:DNA binding"/>
    <property type="evidence" value="ECO:0007669"/>
    <property type="project" value="UniProtKB-KW"/>
</dbReference>
<reference evidence="2 3" key="1">
    <citation type="submission" date="2019-04" db="EMBL/GenBank/DDBJ databases">
        <title>Microbes associate with the intestines of laboratory mice.</title>
        <authorList>
            <person name="Navarre W."/>
            <person name="Wong E."/>
            <person name="Huang K."/>
            <person name="Tropini C."/>
            <person name="Ng K."/>
            <person name="Yu B."/>
        </authorList>
    </citation>
    <scope>NUCLEOTIDE SEQUENCE [LARGE SCALE GENOMIC DNA]</scope>
    <source>
        <strain evidence="2 3">NM69_E16B</strain>
    </source>
</reference>
<keyword evidence="1" id="KW-0472">Membrane</keyword>
<keyword evidence="3" id="KW-1185">Reference proteome</keyword>
<dbReference type="AlphaFoldDB" id="A0A4S2AZG1"/>
<organism evidence="2 3">
    <name type="scientific">Bacteroides muris</name>
    <name type="common">ex Afrizal et al. 2022</name>
    <dbReference type="NCBI Taxonomy" id="2516960"/>
    <lineage>
        <taxon>Bacteria</taxon>
        <taxon>Pseudomonadati</taxon>
        <taxon>Bacteroidota</taxon>
        <taxon>Bacteroidia</taxon>
        <taxon>Bacteroidales</taxon>
        <taxon>Bacteroidaceae</taxon>
        <taxon>Bacteroides</taxon>
    </lineage>
</organism>
<evidence type="ECO:0000313" key="2">
    <source>
        <dbReference type="EMBL" id="TGY06891.1"/>
    </source>
</evidence>
<feature type="transmembrane region" description="Helical" evidence="1">
    <location>
        <begin position="12"/>
        <end position="31"/>
    </location>
</feature>
<feature type="transmembrane region" description="Helical" evidence="1">
    <location>
        <begin position="206"/>
        <end position="227"/>
    </location>
</feature>
<dbReference type="RefSeq" id="WP_136009913.1">
    <property type="nucleotide sequence ID" value="NZ_SRYZ01000013.1"/>
</dbReference>
<evidence type="ECO:0000256" key="1">
    <source>
        <dbReference type="SAM" id="Phobius"/>
    </source>
</evidence>
<keyword evidence="1" id="KW-1133">Transmembrane helix</keyword>
<keyword evidence="1" id="KW-0812">Transmembrane</keyword>
<evidence type="ECO:0000313" key="3">
    <source>
        <dbReference type="Proteomes" id="UP000310532"/>
    </source>
</evidence>
<gene>
    <name evidence="2" type="ORF">E5355_07950</name>
</gene>
<comment type="caution">
    <text evidence="2">The sequence shown here is derived from an EMBL/GenBank/DDBJ whole genome shotgun (WGS) entry which is preliminary data.</text>
</comment>
<keyword evidence="2" id="KW-0238">DNA-binding</keyword>
<accession>A0A4S2AZG1</accession>